<feature type="region of interest" description="Disordered" evidence="2">
    <location>
        <begin position="1"/>
        <end position="172"/>
    </location>
</feature>
<feature type="compositionally biased region" description="Low complexity" evidence="2">
    <location>
        <begin position="516"/>
        <end position="538"/>
    </location>
</feature>
<dbReference type="AlphaFoldDB" id="A0A1B9G3Z0"/>
<protein>
    <recommendedName>
        <fullName evidence="6">DUF4048 domain-containing protein</fullName>
    </recommendedName>
</protein>
<dbReference type="VEuPathDB" id="FungiDB:I302_03385"/>
<reference evidence="3" key="3">
    <citation type="submission" date="2014-01" db="EMBL/GenBank/DDBJ databases">
        <title>Evolution of pathogenesis and genome organization in the Tremellales.</title>
        <authorList>
            <person name="Cuomo C."/>
            <person name="Litvintseva A."/>
            <person name="Heitman J."/>
            <person name="Chen Y."/>
            <person name="Sun S."/>
            <person name="Springer D."/>
            <person name="Dromer F."/>
            <person name="Young S."/>
            <person name="Zeng Q."/>
            <person name="Chapman S."/>
            <person name="Gujja S."/>
            <person name="Saif S."/>
            <person name="Birren B."/>
        </authorList>
    </citation>
    <scope>NUCLEOTIDE SEQUENCE</scope>
    <source>
        <strain evidence="3">CBS 10118</strain>
    </source>
</reference>
<reference evidence="4" key="2">
    <citation type="submission" date="2013-07" db="EMBL/GenBank/DDBJ databases">
        <authorList>
            <consortium name="The Broad Institute Genome Sequencing Platform"/>
            <person name="Cuomo C."/>
            <person name="Litvintseva A."/>
            <person name="Chen Y."/>
            <person name="Heitman J."/>
            <person name="Sun S."/>
            <person name="Springer D."/>
            <person name="Dromer F."/>
            <person name="Young S.K."/>
            <person name="Zeng Q."/>
            <person name="Gargeya S."/>
            <person name="Fitzgerald M."/>
            <person name="Abouelleil A."/>
            <person name="Alvarado L."/>
            <person name="Berlin A.M."/>
            <person name="Chapman S.B."/>
            <person name="Dewar J."/>
            <person name="Goldberg J."/>
            <person name="Griggs A."/>
            <person name="Gujja S."/>
            <person name="Hansen M."/>
            <person name="Howarth C."/>
            <person name="Imamovic A."/>
            <person name="Larimer J."/>
            <person name="McCowan C."/>
            <person name="Murphy C."/>
            <person name="Pearson M."/>
            <person name="Priest M."/>
            <person name="Roberts A."/>
            <person name="Saif S."/>
            <person name="Shea T."/>
            <person name="Sykes S."/>
            <person name="Wortman J."/>
            <person name="Nusbaum C."/>
            <person name="Birren B."/>
        </authorList>
    </citation>
    <scope>NUCLEOTIDE SEQUENCE</scope>
    <source>
        <strain evidence="4">CBS 10118</strain>
    </source>
</reference>
<evidence type="ECO:0000313" key="4">
    <source>
        <dbReference type="EMBL" id="WVW78062.1"/>
    </source>
</evidence>
<evidence type="ECO:0008006" key="6">
    <source>
        <dbReference type="Google" id="ProtNLM"/>
    </source>
</evidence>
<feature type="region of interest" description="Disordered" evidence="2">
    <location>
        <begin position="187"/>
        <end position="289"/>
    </location>
</feature>
<feature type="compositionally biased region" description="Basic and acidic residues" evidence="2">
    <location>
        <begin position="43"/>
        <end position="53"/>
    </location>
</feature>
<feature type="compositionally biased region" description="Pro residues" evidence="2">
    <location>
        <begin position="59"/>
        <end position="71"/>
    </location>
</feature>
<dbReference type="OrthoDB" id="2564939at2759"/>
<reference evidence="3" key="1">
    <citation type="submission" date="2013-07" db="EMBL/GenBank/DDBJ databases">
        <title>The Genome Sequence of Cryptococcus bestiolae CBS10118.</title>
        <authorList>
            <consortium name="The Broad Institute Genome Sequencing Platform"/>
            <person name="Cuomo C."/>
            <person name="Litvintseva A."/>
            <person name="Chen Y."/>
            <person name="Heitman J."/>
            <person name="Sun S."/>
            <person name="Springer D."/>
            <person name="Dromer F."/>
            <person name="Young S.K."/>
            <person name="Zeng Q."/>
            <person name="Gargeya S."/>
            <person name="Fitzgerald M."/>
            <person name="Abouelleil A."/>
            <person name="Alvarado L."/>
            <person name="Berlin A.M."/>
            <person name="Chapman S.B."/>
            <person name="Dewar J."/>
            <person name="Goldberg J."/>
            <person name="Griggs A."/>
            <person name="Gujja S."/>
            <person name="Hansen M."/>
            <person name="Howarth C."/>
            <person name="Imamovic A."/>
            <person name="Larimer J."/>
            <person name="McCowan C."/>
            <person name="Murphy C."/>
            <person name="Pearson M."/>
            <person name="Priest M."/>
            <person name="Roberts A."/>
            <person name="Saif S."/>
            <person name="Shea T."/>
            <person name="Sykes S."/>
            <person name="Wortman J."/>
            <person name="Nusbaum C."/>
            <person name="Birren B."/>
        </authorList>
    </citation>
    <scope>NUCLEOTIDE SEQUENCE [LARGE SCALE GENOMIC DNA]</scope>
    <source>
        <strain evidence="3">CBS 10118</strain>
    </source>
</reference>
<feature type="region of interest" description="Disordered" evidence="2">
    <location>
        <begin position="357"/>
        <end position="385"/>
    </location>
</feature>
<dbReference type="KEGG" id="kbi:30207784"/>
<evidence type="ECO:0000256" key="1">
    <source>
        <dbReference type="SAM" id="Coils"/>
    </source>
</evidence>
<feature type="compositionally biased region" description="Basic and acidic residues" evidence="2">
    <location>
        <begin position="267"/>
        <end position="277"/>
    </location>
</feature>
<feature type="compositionally biased region" description="Low complexity" evidence="2">
    <location>
        <begin position="641"/>
        <end position="652"/>
    </location>
</feature>
<feature type="compositionally biased region" description="Low complexity" evidence="2">
    <location>
        <begin position="159"/>
        <end position="169"/>
    </location>
</feature>
<dbReference type="Proteomes" id="UP000092730">
    <property type="component" value="Chromosome 1"/>
</dbReference>
<feature type="compositionally biased region" description="Polar residues" evidence="2">
    <location>
        <begin position="101"/>
        <end position="128"/>
    </location>
</feature>
<feature type="coiled-coil region" evidence="1">
    <location>
        <begin position="303"/>
        <end position="337"/>
    </location>
</feature>
<feature type="compositionally biased region" description="Basic and acidic residues" evidence="2">
    <location>
        <begin position="144"/>
        <end position="155"/>
    </location>
</feature>
<dbReference type="STRING" id="1296100.A0A1B9G3Z0"/>
<evidence type="ECO:0000313" key="3">
    <source>
        <dbReference type="EMBL" id="OCF25712.1"/>
    </source>
</evidence>
<keyword evidence="5" id="KW-1185">Reference proteome</keyword>
<feature type="compositionally biased region" description="Polar residues" evidence="2">
    <location>
        <begin position="75"/>
        <end position="92"/>
    </location>
</feature>
<dbReference type="EMBL" id="CP144541">
    <property type="protein sequence ID" value="WVW78062.1"/>
    <property type="molecule type" value="Genomic_DNA"/>
</dbReference>
<dbReference type="RefSeq" id="XP_019046782.1">
    <property type="nucleotide sequence ID" value="XM_019190034.1"/>
</dbReference>
<dbReference type="EMBL" id="KI894020">
    <property type="protein sequence ID" value="OCF25712.1"/>
    <property type="molecule type" value="Genomic_DNA"/>
</dbReference>
<keyword evidence="1" id="KW-0175">Coiled coil</keyword>
<evidence type="ECO:0000313" key="5">
    <source>
        <dbReference type="Proteomes" id="UP000092730"/>
    </source>
</evidence>
<sequence length="658" mass="70505">MSPPSTPNPHQRSHRSTTTTIVTVTPTNTVQTHKYGQGNGLRKTSDKSTDHYAHYYPIPSVPIPTPAPAPPANISRLQPQHQNQHTLTSGNHNKGLRPLGMSSNSTLNIPTTSTATPSGGKSPTITSSKADRRRSMILPPSPSFEHERIEEEVAGREGGSSSSSSTASEIKTSNKLKRLSLCSRPPSLEFIDHNENNHPSTPITSPQPPSTPLERAGSTRRPDRRMGVRASISYSPAIPPAHTPRTAERKVFGRGDGWGMDEELNMDDGKDDRGDMERSEDEVEDDHRDRRAVVGVQTLAEKHAELLTHIAQRERRVAELKQELLAQENSLAQLKSRWTTIVSRSALSPTQIIHYTPTATPTHTTTRPPQSSRRRPVSMISTSTSTSSASSLSLATIDEPVPLSASALISSTGGLSNTGAAVLSGIISQTEGYLGTEVVQGGKRFLGNLWKTVGAAAGGTVPVDHQEPVIRNADQDIVEGLARSAPREEDNGGEWNQLSSKLDLANLQKLITPWETRSTSATSQPPSSASSSSSAYPSRQRKERLANDRSSTVTPTSFSRRQPSSPPATVGLGFDLNIKPRSTISNSVSSPRSIDPTTPSPPQLLDGDGPTSGGLVGFDDNIGDLGKALTPSKPKNKLIPSKSSSTAASSASDDGWDW</sequence>
<name>A0A1B9G3Z0_9TREE</name>
<accession>A0A1B9G3Z0</accession>
<feature type="compositionally biased region" description="Polar residues" evidence="2">
    <location>
        <begin position="548"/>
        <end position="563"/>
    </location>
</feature>
<proteinExistence type="predicted"/>
<gene>
    <name evidence="3" type="ORF">I302_03385</name>
    <name evidence="4" type="ORF">I302_100013</name>
</gene>
<organism evidence="3">
    <name type="scientific">Kwoniella bestiolae CBS 10118</name>
    <dbReference type="NCBI Taxonomy" id="1296100"/>
    <lineage>
        <taxon>Eukaryota</taxon>
        <taxon>Fungi</taxon>
        <taxon>Dikarya</taxon>
        <taxon>Basidiomycota</taxon>
        <taxon>Agaricomycotina</taxon>
        <taxon>Tremellomycetes</taxon>
        <taxon>Tremellales</taxon>
        <taxon>Cryptococcaceae</taxon>
        <taxon>Kwoniella</taxon>
    </lineage>
</organism>
<dbReference type="GeneID" id="30207784"/>
<evidence type="ECO:0000256" key="2">
    <source>
        <dbReference type="SAM" id="MobiDB-lite"/>
    </source>
</evidence>
<feature type="compositionally biased region" description="Low complexity" evidence="2">
    <location>
        <begin position="357"/>
        <end position="371"/>
    </location>
</feature>
<feature type="region of interest" description="Disordered" evidence="2">
    <location>
        <begin position="516"/>
        <end position="658"/>
    </location>
</feature>
<feature type="compositionally biased region" description="Low complexity" evidence="2">
    <location>
        <begin position="17"/>
        <end position="32"/>
    </location>
</feature>
<reference evidence="4" key="4">
    <citation type="submission" date="2024-02" db="EMBL/GenBank/DDBJ databases">
        <title>Comparative genomics of Cryptococcus and Kwoniella reveals pathogenesis evolution and contrasting modes of karyotype evolution via chromosome fusion or intercentromeric recombination.</title>
        <authorList>
            <person name="Coelho M.A."/>
            <person name="David-Palma M."/>
            <person name="Shea T."/>
            <person name="Bowers K."/>
            <person name="McGinley-Smith S."/>
            <person name="Mohammad A.W."/>
            <person name="Gnirke A."/>
            <person name="Yurkov A.M."/>
            <person name="Nowrousian M."/>
            <person name="Sun S."/>
            <person name="Cuomo C.A."/>
            <person name="Heitman J."/>
        </authorList>
    </citation>
    <scope>NUCLEOTIDE SEQUENCE</scope>
    <source>
        <strain evidence="4">CBS 10118</strain>
    </source>
</reference>
<feature type="compositionally biased region" description="Polar residues" evidence="2">
    <location>
        <begin position="580"/>
        <end position="597"/>
    </location>
</feature>